<evidence type="ECO:0000313" key="2">
    <source>
        <dbReference type="Proteomes" id="UP000439113"/>
    </source>
</evidence>
<evidence type="ECO:0000313" key="1">
    <source>
        <dbReference type="EMBL" id="MTV31800.1"/>
    </source>
</evidence>
<dbReference type="Proteomes" id="UP000439113">
    <property type="component" value="Unassembled WGS sequence"/>
</dbReference>
<sequence>MPKPLISYTIPLLKLDALRNNDFRLSPLEVGFFERLGTRAVQFSDVFDALLAIAFTCAKAEAEASAHAVSAACLAGIRIAMRDLIALTAARPASSETEIVRKIMIDRCIAQQDDDSNLTALLSASIRLDIERMNPDFTVEEVELWIEAKHSQAET</sequence>
<gene>
    <name evidence="1" type="ORF">GJ654_12470</name>
</gene>
<name>A0A6N8DMP3_RHOAC</name>
<dbReference type="RefSeq" id="WP_155446475.1">
    <property type="nucleotide sequence ID" value="NZ_JAOQNR010000012.1"/>
</dbReference>
<reference evidence="1 2" key="1">
    <citation type="submission" date="2019-11" db="EMBL/GenBank/DDBJ databases">
        <title>Whole-genome sequence of a Rhodoblastus acidophilus DSM 142.</title>
        <authorList>
            <person name="Kyndt J.A."/>
            <person name="Meyer T.E."/>
        </authorList>
    </citation>
    <scope>NUCLEOTIDE SEQUENCE [LARGE SCALE GENOMIC DNA]</scope>
    <source>
        <strain evidence="1 2">DSM 142</strain>
    </source>
</reference>
<accession>A0A6N8DMP3</accession>
<comment type="caution">
    <text evidence="1">The sequence shown here is derived from an EMBL/GenBank/DDBJ whole genome shotgun (WGS) entry which is preliminary data.</text>
</comment>
<protein>
    <submittedName>
        <fullName evidence="1">Uncharacterized protein</fullName>
    </submittedName>
</protein>
<organism evidence="1 2">
    <name type="scientific">Rhodoblastus acidophilus</name>
    <name type="common">Rhodopseudomonas acidophila</name>
    <dbReference type="NCBI Taxonomy" id="1074"/>
    <lineage>
        <taxon>Bacteria</taxon>
        <taxon>Pseudomonadati</taxon>
        <taxon>Pseudomonadota</taxon>
        <taxon>Alphaproteobacteria</taxon>
        <taxon>Hyphomicrobiales</taxon>
        <taxon>Rhodoblastaceae</taxon>
        <taxon>Rhodoblastus</taxon>
    </lineage>
</organism>
<proteinExistence type="predicted"/>
<dbReference type="AlphaFoldDB" id="A0A6N8DMP3"/>
<dbReference type="EMBL" id="WNKS01000010">
    <property type="protein sequence ID" value="MTV31800.1"/>
    <property type="molecule type" value="Genomic_DNA"/>
</dbReference>